<accession>A0ABR1DMM5</accession>
<feature type="chain" id="PRO_5045476389" evidence="2">
    <location>
        <begin position="22"/>
        <end position="266"/>
    </location>
</feature>
<dbReference type="EMBL" id="JAVFWL010000004">
    <property type="protein sequence ID" value="KAK6751674.1"/>
    <property type="molecule type" value="Genomic_DNA"/>
</dbReference>
<protein>
    <submittedName>
        <fullName evidence="3">Uncharacterized protein</fullName>
    </submittedName>
</protein>
<evidence type="ECO:0000313" key="4">
    <source>
        <dbReference type="Proteomes" id="UP001303046"/>
    </source>
</evidence>
<keyword evidence="2" id="KW-0732">Signal</keyword>
<sequence length="266" mass="30081">MVDIKLIVILLAISPLDVCQSVCKNLTRMDGKDLPGNKQTIRCISFKYNVHGHIHHTKDGFNFCDSYGKRMIGTIEKSKWTAADKCILEDEQAICKCSVCDTEEIIRNMPTKDIFNDMSAKISACGNNSDSNWQDPMKHSARNVTTAGGVKTTTLPTTTLDYETTLKPEQKLDDESIKRHTLLIESFRPPYINSIMFSEEDEHEERILHSLTPSILYGSREQERIYESSTIVLMIVNLAAILGITMIFRAVLNATLYVLFPDHALF</sequence>
<comment type="caution">
    <text evidence="3">The sequence shown here is derived from an EMBL/GenBank/DDBJ whole genome shotgun (WGS) entry which is preliminary data.</text>
</comment>
<reference evidence="3 4" key="1">
    <citation type="submission" date="2023-08" db="EMBL/GenBank/DDBJ databases">
        <title>A Necator americanus chromosomal reference genome.</title>
        <authorList>
            <person name="Ilik V."/>
            <person name="Petrzelkova K.J."/>
            <person name="Pardy F."/>
            <person name="Fuh T."/>
            <person name="Niatou-Singa F.S."/>
            <person name="Gouil Q."/>
            <person name="Baker L."/>
            <person name="Ritchie M.E."/>
            <person name="Jex A.R."/>
            <person name="Gazzola D."/>
            <person name="Li H."/>
            <person name="Toshio Fujiwara R."/>
            <person name="Zhan B."/>
            <person name="Aroian R.V."/>
            <person name="Pafco B."/>
            <person name="Schwarz E.M."/>
        </authorList>
    </citation>
    <scope>NUCLEOTIDE SEQUENCE [LARGE SCALE GENOMIC DNA]</scope>
    <source>
        <strain evidence="3 4">Aroian</strain>
        <tissue evidence="3">Whole animal</tissue>
    </source>
</reference>
<evidence type="ECO:0000256" key="1">
    <source>
        <dbReference type="SAM" id="Phobius"/>
    </source>
</evidence>
<keyword evidence="4" id="KW-1185">Reference proteome</keyword>
<proteinExistence type="predicted"/>
<keyword evidence="1" id="KW-0472">Membrane</keyword>
<keyword evidence="1" id="KW-1133">Transmembrane helix</keyword>
<organism evidence="3 4">
    <name type="scientific">Necator americanus</name>
    <name type="common">Human hookworm</name>
    <dbReference type="NCBI Taxonomy" id="51031"/>
    <lineage>
        <taxon>Eukaryota</taxon>
        <taxon>Metazoa</taxon>
        <taxon>Ecdysozoa</taxon>
        <taxon>Nematoda</taxon>
        <taxon>Chromadorea</taxon>
        <taxon>Rhabditida</taxon>
        <taxon>Rhabditina</taxon>
        <taxon>Rhabditomorpha</taxon>
        <taxon>Strongyloidea</taxon>
        <taxon>Ancylostomatidae</taxon>
        <taxon>Bunostominae</taxon>
        <taxon>Necator</taxon>
    </lineage>
</organism>
<keyword evidence="1" id="KW-0812">Transmembrane</keyword>
<name>A0ABR1DMM5_NECAM</name>
<gene>
    <name evidence="3" type="primary">Necator_chrIV.g16519</name>
    <name evidence="3" type="ORF">RB195_003222</name>
</gene>
<dbReference type="Proteomes" id="UP001303046">
    <property type="component" value="Unassembled WGS sequence"/>
</dbReference>
<evidence type="ECO:0000313" key="3">
    <source>
        <dbReference type="EMBL" id="KAK6751674.1"/>
    </source>
</evidence>
<evidence type="ECO:0000256" key="2">
    <source>
        <dbReference type="SAM" id="SignalP"/>
    </source>
</evidence>
<feature type="transmembrane region" description="Helical" evidence="1">
    <location>
        <begin position="231"/>
        <end position="260"/>
    </location>
</feature>
<feature type="signal peptide" evidence="2">
    <location>
        <begin position="1"/>
        <end position="21"/>
    </location>
</feature>